<feature type="region of interest" description="Disordered" evidence="1">
    <location>
        <begin position="288"/>
        <end position="310"/>
    </location>
</feature>
<dbReference type="InParanoid" id="C1FGP7"/>
<sequence length="310" mass="34043">MNASPAPIARAVLAPRRRRRPSPRSVTRAVLGSSDDFLESAPPPFRSPPSLCSSAATEARNVLRVLREGAVEGDPAVPRRVRVELPLPPADVRTDEMRYLGLHGQAADWSGGMQQRLRVTKAYVEENMLDGYDWEYLGLLDRDADGMAVWTCGENMTVVTHPSDTTMRFFLDLADGVYGERVKKDDHVLVVVNAFWSGNGEKVGQPWELGLKKRAAVALAPTTGDWEKVYVARRVRSAAGAEGTLRRAWPGRWQLFDSEGVTLIGEWTPREGEPSNREIAETLNEAAGAADAAGFNRSSVDTSRDTDVIT</sequence>
<dbReference type="InterPro" id="IPR018962">
    <property type="entry name" value="DUF1995"/>
</dbReference>
<accession>C1FGP7</accession>
<evidence type="ECO:0000259" key="2">
    <source>
        <dbReference type="Pfam" id="PF09353"/>
    </source>
</evidence>
<dbReference type="eggNOG" id="ENOG502S71Y">
    <property type="taxonomic scope" value="Eukaryota"/>
</dbReference>
<protein>
    <recommendedName>
        <fullName evidence="2">DUF1995 domain-containing protein</fullName>
    </recommendedName>
</protein>
<evidence type="ECO:0000313" key="3">
    <source>
        <dbReference type="EMBL" id="ACO69300.1"/>
    </source>
</evidence>
<keyword evidence="4" id="KW-1185">Reference proteome</keyword>
<organism evidence="3 4">
    <name type="scientific">Micromonas commoda (strain RCC299 / NOUM17 / CCMP2709)</name>
    <name type="common">Picoplanktonic green alga</name>
    <dbReference type="NCBI Taxonomy" id="296587"/>
    <lineage>
        <taxon>Eukaryota</taxon>
        <taxon>Viridiplantae</taxon>
        <taxon>Chlorophyta</taxon>
        <taxon>Mamiellophyceae</taxon>
        <taxon>Mamiellales</taxon>
        <taxon>Mamiellaceae</taxon>
        <taxon>Micromonas</taxon>
    </lineage>
</organism>
<dbReference type="AlphaFoldDB" id="C1FGP7"/>
<dbReference type="OMA" id="ADWSGGM"/>
<dbReference type="KEGG" id="mis:MICPUN_60952"/>
<evidence type="ECO:0000313" key="4">
    <source>
        <dbReference type="Proteomes" id="UP000002009"/>
    </source>
</evidence>
<evidence type="ECO:0000256" key="1">
    <source>
        <dbReference type="SAM" id="MobiDB-lite"/>
    </source>
</evidence>
<dbReference type="RefSeq" id="XP_002508042.1">
    <property type="nucleotide sequence ID" value="XM_002507996.1"/>
</dbReference>
<dbReference type="Proteomes" id="UP000002009">
    <property type="component" value="Chromosome 8"/>
</dbReference>
<dbReference type="GeneID" id="8245952"/>
<feature type="region of interest" description="Disordered" evidence="1">
    <location>
        <begin position="1"/>
        <end position="52"/>
    </location>
</feature>
<reference evidence="3 4" key="1">
    <citation type="journal article" date="2009" name="Science">
        <title>Green evolution and dynamic adaptations revealed by genomes of the marine picoeukaryotes Micromonas.</title>
        <authorList>
            <person name="Worden A.Z."/>
            <person name="Lee J.H."/>
            <person name="Mock T."/>
            <person name="Rouze P."/>
            <person name="Simmons M.P."/>
            <person name="Aerts A.L."/>
            <person name="Allen A.E."/>
            <person name="Cuvelier M.L."/>
            <person name="Derelle E."/>
            <person name="Everett M.V."/>
            <person name="Foulon E."/>
            <person name="Grimwood J."/>
            <person name="Gundlach H."/>
            <person name="Henrissat B."/>
            <person name="Napoli C."/>
            <person name="McDonald S.M."/>
            <person name="Parker M.S."/>
            <person name="Rombauts S."/>
            <person name="Salamov A."/>
            <person name="Von Dassow P."/>
            <person name="Badger J.H."/>
            <person name="Coutinho P.M."/>
            <person name="Demir E."/>
            <person name="Dubchak I."/>
            <person name="Gentemann C."/>
            <person name="Eikrem W."/>
            <person name="Gready J.E."/>
            <person name="John U."/>
            <person name="Lanier W."/>
            <person name="Lindquist E.A."/>
            <person name="Lucas S."/>
            <person name="Mayer K.F."/>
            <person name="Moreau H."/>
            <person name="Not F."/>
            <person name="Otillar R."/>
            <person name="Panaud O."/>
            <person name="Pangilinan J."/>
            <person name="Paulsen I."/>
            <person name="Piegu B."/>
            <person name="Poliakov A."/>
            <person name="Robbens S."/>
            <person name="Schmutz J."/>
            <person name="Toulza E."/>
            <person name="Wyss T."/>
            <person name="Zelensky A."/>
            <person name="Zhou K."/>
            <person name="Armbrust E.V."/>
            <person name="Bhattacharya D."/>
            <person name="Goodenough U.W."/>
            <person name="Van de Peer Y."/>
            <person name="Grigoriev I.V."/>
        </authorList>
    </citation>
    <scope>NUCLEOTIDE SEQUENCE [LARGE SCALE GENOMIC DNA]</scope>
    <source>
        <strain evidence="4">RCC299 / NOUM17</strain>
    </source>
</reference>
<name>C1FGP7_MICCC</name>
<gene>
    <name evidence="3" type="ORF">MICPUN_60952</name>
</gene>
<dbReference type="Pfam" id="PF09353">
    <property type="entry name" value="DUF1995"/>
    <property type="match status" value="1"/>
</dbReference>
<feature type="compositionally biased region" description="Low complexity" evidence="1">
    <location>
        <begin position="1"/>
        <end position="14"/>
    </location>
</feature>
<feature type="domain" description="DUF1995" evidence="2">
    <location>
        <begin position="70"/>
        <end position="278"/>
    </location>
</feature>
<proteinExistence type="predicted"/>
<dbReference type="OrthoDB" id="497827at2759"/>
<dbReference type="EMBL" id="CP001575">
    <property type="protein sequence ID" value="ACO69300.1"/>
    <property type="molecule type" value="Genomic_DNA"/>
</dbReference>